<dbReference type="RefSeq" id="WP_126719253.1">
    <property type="nucleotide sequence ID" value="NZ_RWJF01000001.1"/>
</dbReference>
<evidence type="ECO:0000313" key="3">
    <source>
        <dbReference type="EMBL" id="RST31425.1"/>
    </source>
</evidence>
<keyword evidence="1 3" id="KW-0413">Isomerase</keyword>
<evidence type="ECO:0000259" key="2">
    <source>
        <dbReference type="Pfam" id="PF02350"/>
    </source>
</evidence>
<dbReference type="PANTHER" id="PTHR43174">
    <property type="entry name" value="UDP-N-ACETYLGLUCOSAMINE 2-EPIMERASE"/>
    <property type="match status" value="1"/>
</dbReference>
<accession>A0A3R9WR45</accession>
<protein>
    <submittedName>
        <fullName evidence="3">UDP-N-acetylglucosamine 2-epimerase (Non-hydrolyzing)</fullName>
        <ecNumber evidence="3">5.1.3.14</ecNumber>
    </submittedName>
</protein>
<name>A0A3R9WR45_9SPHN</name>
<dbReference type="InterPro" id="IPR003331">
    <property type="entry name" value="UDP_GlcNAc_Epimerase_2_dom"/>
</dbReference>
<dbReference type="AlphaFoldDB" id="A0A3R9WR45"/>
<organism evidence="3 4">
    <name type="scientific">Sphingomonas ginkgonis</name>
    <dbReference type="NCBI Taxonomy" id="2315330"/>
    <lineage>
        <taxon>Bacteria</taxon>
        <taxon>Pseudomonadati</taxon>
        <taxon>Pseudomonadota</taxon>
        <taxon>Alphaproteobacteria</taxon>
        <taxon>Sphingomonadales</taxon>
        <taxon>Sphingomonadaceae</taxon>
        <taxon>Sphingomonas</taxon>
    </lineage>
</organism>
<dbReference type="InterPro" id="IPR029767">
    <property type="entry name" value="WecB-like"/>
</dbReference>
<dbReference type="EMBL" id="RWJF01000001">
    <property type="protein sequence ID" value="RST31425.1"/>
    <property type="molecule type" value="Genomic_DNA"/>
</dbReference>
<dbReference type="Pfam" id="PF02350">
    <property type="entry name" value="Epimerase_2"/>
    <property type="match status" value="1"/>
</dbReference>
<comment type="similarity">
    <text evidence="1">Belongs to the UDP-N-acetylglucosamine 2-epimerase family.</text>
</comment>
<dbReference type="CDD" id="cd03786">
    <property type="entry name" value="GTB_UDP-GlcNAc_2-Epimerase"/>
    <property type="match status" value="1"/>
</dbReference>
<gene>
    <name evidence="3" type="ORF">HMF7854_11670</name>
</gene>
<reference evidence="3 4" key="1">
    <citation type="submission" date="2018-12" db="EMBL/GenBank/DDBJ databases">
        <title>Sphingomonas sp. HMF7854 Genome sequencing and assembly.</title>
        <authorList>
            <person name="Cha I."/>
            <person name="Kang H."/>
            <person name="Kim H."/>
            <person name="Kang J."/>
            <person name="Joh K."/>
        </authorList>
    </citation>
    <scope>NUCLEOTIDE SEQUENCE [LARGE SCALE GENOMIC DNA]</scope>
    <source>
        <strain evidence="3 4">HMF7854</strain>
    </source>
</reference>
<evidence type="ECO:0000313" key="4">
    <source>
        <dbReference type="Proteomes" id="UP000274661"/>
    </source>
</evidence>
<comment type="caution">
    <text evidence="3">The sequence shown here is derived from an EMBL/GenBank/DDBJ whole genome shotgun (WGS) entry which is preliminary data.</text>
</comment>
<evidence type="ECO:0000256" key="1">
    <source>
        <dbReference type="RuleBase" id="RU003513"/>
    </source>
</evidence>
<dbReference type="OrthoDB" id="9803238at2"/>
<dbReference type="EC" id="5.1.3.14" evidence="3"/>
<dbReference type="PANTHER" id="PTHR43174:SF1">
    <property type="entry name" value="UDP-N-ACETYLGLUCOSAMINE 2-EPIMERASE"/>
    <property type="match status" value="1"/>
</dbReference>
<sequence>MLSPISVVVGTRPEAIKLAPVVAALRNRRHPLQLVFTGQHPLRDGDFGLGGAACHLGMPSFGHPRRYADALALRLAPIVRAASLVIVQFDTSSALAGALAAEAAGVPLAHVEAGLRSFDRTMPWPEEEFRIEIDERADLLFAPTQTSATNLRRERVAGTIHVTGNTAIDALLQRVADLPPASPPALPYILVTCHRRESWGGAQAAIALALAALARRGDVEVRLVLHPNPRVRSTMIDLLGKEANLRLLDPLDHAAMLQQMRNARLLLSDSGGIQEEAPALGIPLLVLRDRTERPEAIATGNMLLVGTDVARILGAATRVLSDPAVHETMSRPSFPYGDGRSGERIADLLVTWLAARDSKAQERRRA</sequence>
<dbReference type="GO" id="GO:0008761">
    <property type="term" value="F:UDP-N-acetylglucosamine 2-epimerase activity"/>
    <property type="evidence" value="ECO:0007669"/>
    <property type="project" value="UniProtKB-EC"/>
</dbReference>
<dbReference type="SUPFAM" id="SSF53756">
    <property type="entry name" value="UDP-Glycosyltransferase/glycogen phosphorylase"/>
    <property type="match status" value="1"/>
</dbReference>
<feature type="domain" description="UDP-N-acetylglucosamine 2-epimerase" evidence="2">
    <location>
        <begin position="27"/>
        <end position="349"/>
    </location>
</feature>
<dbReference type="Gene3D" id="3.40.50.2000">
    <property type="entry name" value="Glycogen Phosphorylase B"/>
    <property type="match status" value="2"/>
</dbReference>
<proteinExistence type="inferred from homology"/>
<keyword evidence="4" id="KW-1185">Reference proteome</keyword>
<dbReference type="Proteomes" id="UP000274661">
    <property type="component" value="Unassembled WGS sequence"/>
</dbReference>
<dbReference type="NCBIfam" id="TIGR00236">
    <property type="entry name" value="wecB"/>
    <property type="match status" value="1"/>
</dbReference>